<reference evidence="2 3" key="1">
    <citation type="submission" date="2021-02" db="EMBL/GenBank/DDBJ databases">
        <title>De Novo genome assembly of isolated myxobacteria.</title>
        <authorList>
            <person name="Stevens D.C."/>
        </authorList>
    </citation>
    <scope>NUCLEOTIDE SEQUENCE [LARGE SCALE GENOMIC DNA]</scope>
    <source>
        <strain evidence="3">SCPEA02</strain>
    </source>
</reference>
<name>A0ABX7NPH8_9BACT</name>
<accession>A0ABX7NPH8</accession>
<protein>
    <submittedName>
        <fullName evidence="2">Uncharacterized protein</fullName>
    </submittedName>
</protein>
<proteinExistence type="predicted"/>
<evidence type="ECO:0000313" key="3">
    <source>
        <dbReference type="Proteomes" id="UP000662747"/>
    </source>
</evidence>
<dbReference type="RefSeq" id="WP_206722339.1">
    <property type="nucleotide sequence ID" value="NZ_CP071090.1"/>
</dbReference>
<keyword evidence="3" id="KW-1185">Reference proteome</keyword>
<gene>
    <name evidence="2" type="ORF">JY651_36845</name>
</gene>
<feature type="coiled-coil region" evidence="1">
    <location>
        <begin position="166"/>
        <end position="224"/>
    </location>
</feature>
<keyword evidence="1" id="KW-0175">Coiled coil</keyword>
<dbReference type="EMBL" id="CP071090">
    <property type="protein sequence ID" value="QSQ20759.1"/>
    <property type="molecule type" value="Genomic_DNA"/>
</dbReference>
<sequence>MKKVLIGVGVGCGLLLLLGVGAVVGLGLMAKKTFGGTIEATQKMAAQGEELAKLNQASSFRAPPEGEMLALDAKRLEAYFAVRQAALPAFKALEEKADAFEREHGGKEGKNKPNIGAALDATNLMMTMTADVRGAYIEALKKHDMSPLEFQTITTTVYTSLMAESMEQAQGAMKQGREAMEKQLAELDKKLEGDSLSDEERTQLEEARGHLQNAIESMEKNEANPGTLSEAGKKVATANVALLKQHEAQVQSMASSAFDAFLLGDGTPTVQAGEDSQEDED</sequence>
<evidence type="ECO:0000313" key="2">
    <source>
        <dbReference type="EMBL" id="QSQ20759.1"/>
    </source>
</evidence>
<evidence type="ECO:0000256" key="1">
    <source>
        <dbReference type="SAM" id="Coils"/>
    </source>
</evidence>
<organism evidence="2 3">
    <name type="scientific">Pyxidicoccus parkwayensis</name>
    <dbReference type="NCBI Taxonomy" id="2813578"/>
    <lineage>
        <taxon>Bacteria</taxon>
        <taxon>Pseudomonadati</taxon>
        <taxon>Myxococcota</taxon>
        <taxon>Myxococcia</taxon>
        <taxon>Myxococcales</taxon>
        <taxon>Cystobacterineae</taxon>
        <taxon>Myxococcaceae</taxon>
        <taxon>Pyxidicoccus</taxon>
    </lineage>
</organism>
<dbReference type="Proteomes" id="UP000662747">
    <property type="component" value="Chromosome"/>
</dbReference>